<dbReference type="HOGENOM" id="CLU_2370288_0_0_6"/>
<dbReference type="RefSeq" id="WP_007643301.1">
    <property type="nucleotide sequence ID" value="NC_020514.1"/>
</dbReference>
<evidence type="ECO:0000313" key="2">
    <source>
        <dbReference type="EMBL" id="AGH44272.1"/>
    </source>
</evidence>
<reference evidence="2 3" key="1">
    <citation type="journal article" date="2013" name="Genome Announc.">
        <title>Complete Genome Sequence of Glaciecola psychrophila Strain 170T.</title>
        <authorList>
            <person name="Yin J."/>
            <person name="Chen J."/>
            <person name="Liu G."/>
            <person name="Yu Y."/>
            <person name="Song L."/>
            <person name="Wang X."/>
            <person name="Qu X."/>
        </authorList>
    </citation>
    <scope>NUCLEOTIDE SEQUENCE [LARGE SCALE GENOMIC DNA]</scope>
    <source>
        <strain evidence="2 3">170</strain>
    </source>
</reference>
<sequence>MERQMSKKVGSICLILMLTKSDFTFANEVQVFYFSKSELLHYLLFDAIFIFSVWLFFYLCRIALTRSNKKVSKHFLQYSQRRFETSVKNIKTPTA</sequence>
<dbReference type="KEGG" id="gps:C427_2163"/>
<dbReference type="EMBL" id="CP003837">
    <property type="protein sequence ID" value="AGH44272.1"/>
    <property type="molecule type" value="Genomic_DNA"/>
</dbReference>
<dbReference type="PATRIC" id="fig|1129794.4.peg.2140"/>
<protein>
    <submittedName>
        <fullName evidence="2">Uncharacterized protein</fullName>
    </submittedName>
</protein>
<organism evidence="2 3">
    <name type="scientific">Paraglaciecola psychrophila 170</name>
    <dbReference type="NCBI Taxonomy" id="1129794"/>
    <lineage>
        <taxon>Bacteria</taxon>
        <taxon>Pseudomonadati</taxon>
        <taxon>Pseudomonadota</taxon>
        <taxon>Gammaproteobacteria</taxon>
        <taxon>Alteromonadales</taxon>
        <taxon>Alteromonadaceae</taxon>
        <taxon>Paraglaciecola</taxon>
    </lineage>
</organism>
<evidence type="ECO:0000256" key="1">
    <source>
        <dbReference type="SAM" id="Phobius"/>
    </source>
</evidence>
<dbReference type="AlphaFoldDB" id="K6Z5K4"/>
<keyword evidence="1" id="KW-0472">Membrane</keyword>
<keyword evidence="1" id="KW-0812">Transmembrane</keyword>
<name>K6Z5K4_9ALTE</name>
<proteinExistence type="predicted"/>
<keyword evidence="1" id="KW-1133">Transmembrane helix</keyword>
<feature type="transmembrane region" description="Helical" evidence="1">
    <location>
        <begin position="42"/>
        <end position="64"/>
    </location>
</feature>
<gene>
    <name evidence="2" type="ORF">C427_2163</name>
</gene>
<evidence type="ECO:0000313" key="3">
    <source>
        <dbReference type="Proteomes" id="UP000011864"/>
    </source>
</evidence>
<keyword evidence="3" id="KW-1185">Reference proteome</keyword>
<dbReference type="STRING" id="1129794.C427_2163"/>
<accession>K6Z5K4</accession>
<dbReference type="Proteomes" id="UP000011864">
    <property type="component" value="Chromosome"/>
</dbReference>